<accession>A0AB34K735</accession>
<dbReference type="GO" id="GO:0006310">
    <property type="term" value="P:DNA recombination"/>
    <property type="evidence" value="ECO:0007669"/>
    <property type="project" value="UniProtKB-KW"/>
</dbReference>
<gene>
    <name evidence="2" type="ORF">AB1Y20_001233</name>
</gene>
<evidence type="ECO:0000256" key="1">
    <source>
        <dbReference type="ARBA" id="ARBA00023172"/>
    </source>
</evidence>
<dbReference type="InterPro" id="IPR011010">
    <property type="entry name" value="DNA_brk_join_enz"/>
</dbReference>
<reference evidence="2 3" key="1">
    <citation type="journal article" date="2024" name="Science">
        <title>Giant polyketide synthase enzymes in the biosynthesis of giant marine polyether toxins.</title>
        <authorList>
            <person name="Fallon T.R."/>
            <person name="Shende V.V."/>
            <person name="Wierzbicki I.H."/>
            <person name="Pendleton A.L."/>
            <person name="Watervoot N.F."/>
            <person name="Auber R.P."/>
            <person name="Gonzalez D.J."/>
            <person name="Wisecaver J.H."/>
            <person name="Moore B.S."/>
        </authorList>
    </citation>
    <scope>NUCLEOTIDE SEQUENCE [LARGE SCALE GENOMIC DNA]</scope>
    <source>
        <strain evidence="2 3">12B1</strain>
    </source>
</reference>
<keyword evidence="3" id="KW-1185">Reference proteome</keyword>
<comment type="caution">
    <text evidence="2">The sequence shown here is derived from an EMBL/GenBank/DDBJ whole genome shotgun (WGS) entry which is preliminary data.</text>
</comment>
<proteinExistence type="predicted"/>
<evidence type="ECO:0000313" key="2">
    <source>
        <dbReference type="EMBL" id="KAL1530324.1"/>
    </source>
</evidence>
<dbReference type="SUPFAM" id="SSF56349">
    <property type="entry name" value="DNA breaking-rejoining enzymes"/>
    <property type="match status" value="1"/>
</dbReference>
<sequence>MAKLPDLPDDTAATAWLRRRYAVLLAYAFMGRQDSCISLLTADHGLDDDFLWLRLTEKQKRSSSFRRVVRIPTRPSTAHGHQSVIPHLAHVARQFIARSTALRCRRRCSHFFQLPGERPPVTADMSDWLSRTLTEVGIAAPPGFAYLGHSLRSGASSTAEAIGVSRYRGNWLGGWAQTGNTREAHYMDPSFQPTPAAFAWFGWLLSGDFDALPPERH</sequence>
<organism evidence="2 3">
    <name type="scientific">Prymnesium parvum</name>
    <name type="common">Toxic golden alga</name>
    <dbReference type="NCBI Taxonomy" id="97485"/>
    <lineage>
        <taxon>Eukaryota</taxon>
        <taxon>Haptista</taxon>
        <taxon>Haptophyta</taxon>
        <taxon>Prymnesiophyceae</taxon>
        <taxon>Prymnesiales</taxon>
        <taxon>Prymnesiaceae</taxon>
        <taxon>Prymnesium</taxon>
    </lineage>
</organism>
<evidence type="ECO:0000313" key="3">
    <source>
        <dbReference type="Proteomes" id="UP001515480"/>
    </source>
</evidence>
<dbReference type="EMBL" id="JBGBPQ010000001">
    <property type="protein sequence ID" value="KAL1530324.1"/>
    <property type="molecule type" value="Genomic_DNA"/>
</dbReference>
<protein>
    <recommendedName>
        <fullName evidence="4">Tyr recombinase domain-containing protein</fullName>
    </recommendedName>
</protein>
<dbReference type="GO" id="GO:0015074">
    <property type="term" value="P:DNA integration"/>
    <property type="evidence" value="ECO:0007669"/>
    <property type="project" value="InterPro"/>
</dbReference>
<dbReference type="InterPro" id="IPR013762">
    <property type="entry name" value="Integrase-like_cat_sf"/>
</dbReference>
<dbReference type="GO" id="GO:0003677">
    <property type="term" value="F:DNA binding"/>
    <property type="evidence" value="ECO:0007669"/>
    <property type="project" value="InterPro"/>
</dbReference>
<dbReference type="Proteomes" id="UP001515480">
    <property type="component" value="Unassembled WGS sequence"/>
</dbReference>
<dbReference type="Gene3D" id="1.10.443.10">
    <property type="entry name" value="Intergrase catalytic core"/>
    <property type="match status" value="1"/>
</dbReference>
<keyword evidence="1" id="KW-0233">DNA recombination</keyword>
<name>A0AB34K735_PRYPA</name>
<evidence type="ECO:0008006" key="4">
    <source>
        <dbReference type="Google" id="ProtNLM"/>
    </source>
</evidence>
<dbReference type="AlphaFoldDB" id="A0AB34K735"/>